<accession>A0ABS9X1J1</accession>
<evidence type="ECO:0000313" key="2">
    <source>
        <dbReference type="Proteomes" id="UP001139646"/>
    </source>
</evidence>
<evidence type="ECO:0008006" key="3">
    <source>
        <dbReference type="Google" id="ProtNLM"/>
    </source>
</evidence>
<evidence type="ECO:0000313" key="1">
    <source>
        <dbReference type="EMBL" id="MCI2284118.1"/>
    </source>
</evidence>
<dbReference type="EMBL" id="JAKKSL010000002">
    <property type="protein sequence ID" value="MCI2284118.1"/>
    <property type="molecule type" value="Genomic_DNA"/>
</dbReference>
<dbReference type="Proteomes" id="UP001139646">
    <property type="component" value="Unassembled WGS sequence"/>
</dbReference>
<gene>
    <name evidence="1" type="ORF">L3081_12905</name>
</gene>
<dbReference type="RefSeq" id="WP_242286578.1">
    <property type="nucleotide sequence ID" value="NZ_JAKKSL010000002.1"/>
</dbReference>
<reference evidence="1" key="1">
    <citation type="submission" date="2022-01" db="EMBL/GenBank/DDBJ databases">
        <title>Colwellia maritima, isolated from seawater.</title>
        <authorList>
            <person name="Kristyanto S."/>
            <person name="Jung J."/>
            <person name="Jeon C.O."/>
        </authorList>
    </citation>
    <scope>NUCLEOTIDE SEQUENCE</scope>
    <source>
        <strain evidence="1">MSW7</strain>
    </source>
</reference>
<protein>
    <recommendedName>
        <fullName evidence="3">DUF5675 domain-containing protein</fullName>
    </recommendedName>
</protein>
<name>A0ABS9X1J1_9GAMM</name>
<sequence length="104" mass="11307">MHHQMDYNGQILKWGSRGDFKATSGLPDSQLPKNQCTPDNGPIPEGFYKIFLGDHGLAKDDGRGMCALKPSWGIQSISSGKAAVSVPHIGLTGEKIEQEWSLLI</sequence>
<comment type="caution">
    <text evidence="1">The sequence shown here is derived from an EMBL/GenBank/DDBJ whole genome shotgun (WGS) entry which is preliminary data.</text>
</comment>
<keyword evidence="2" id="KW-1185">Reference proteome</keyword>
<organism evidence="1 2">
    <name type="scientific">Colwellia maritima</name>
    <dbReference type="NCBI Taxonomy" id="2912588"/>
    <lineage>
        <taxon>Bacteria</taxon>
        <taxon>Pseudomonadati</taxon>
        <taxon>Pseudomonadota</taxon>
        <taxon>Gammaproteobacteria</taxon>
        <taxon>Alteromonadales</taxon>
        <taxon>Colwelliaceae</taxon>
        <taxon>Colwellia</taxon>
    </lineage>
</organism>
<proteinExistence type="predicted"/>